<name>A0A1S3YAE0_TOBAC</name>
<evidence type="ECO:0000313" key="9">
    <source>
        <dbReference type="Proteomes" id="UP000790787"/>
    </source>
</evidence>
<dbReference type="PROSITE" id="PS00086">
    <property type="entry name" value="CYTOCHROME_P450"/>
    <property type="match status" value="1"/>
</dbReference>
<keyword evidence="5 7" id="KW-0408">Iron</keyword>
<dbReference type="FunFam" id="1.10.630.10:FF:000043">
    <property type="entry name" value="Cytochrome P450 99A2"/>
    <property type="match status" value="1"/>
</dbReference>
<evidence type="ECO:0000256" key="1">
    <source>
        <dbReference type="ARBA" id="ARBA00010617"/>
    </source>
</evidence>
<evidence type="ECO:0000256" key="6">
    <source>
        <dbReference type="ARBA" id="ARBA00023033"/>
    </source>
</evidence>
<dbReference type="PANTHER" id="PTHR47953:SF16">
    <property type="entry name" value="CYTOCHROME P450 71D8"/>
    <property type="match status" value="1"/>
</dbReference>
<dbReference type="PRINTS" id="PR00385">
    <property type="entry name" value="P450"/>
</dbReference>
<dbReference type="RefSeq" id="XP_016448957.1">
    <property type="nucleotide sequence ID" value="XM_016593471.1"/>
</dbReference>
<dbReference type="AlphaFoldDB" id="A0A1S3YAE0"/>
<reference evidence="9" key="1">
    <citation type="journal article" date="2014" name="Nat. Commun.">
        <title>The tobacco genome sequence and its comparison with those of tomato and potato.</title>
        <authorList>
            <person name="Sierro N."/>
            <person name="Battey J.N."/>
            <person name="Ouadi S."/>
            <person name="Bakaher N."/>
            <person name="Bovet L."/>
            <person name="Willig A."/>
            <person name="Goepfert S."/>
            <person name="Peitsch M.C."/>
            <person name="Ivanov N.V."/>
        </authorList>
    </citation>
    <scope>NUCLEOTIDE SEQUENCE [LARGE SCALE GENOMIC DNA]</scope>
</reference>
<dbReference type="InterPro" id="IPR001128">
    <property type="entry name" value="Cyt_P450"/>
</dbReference>
<keyword evidence="3 7" id="KW-0479">Metal-binding</keyword>
<dbReference type="Pfam" id="PF00067">
    <property type="entry name" value="p450"/>
    <property type="match status" value="1"/>
</dbReference>
<dbReference type="KEGG" id="nta:107774026"/>
<dbReference type="InterPro" id="IPR002401">
    <property type="entry name" value="Cyt_P450_E_grp-I"/>
</dbReference>
<dbReference type="PRINTS" id="PR00463">
    <property type="entry name" value="EP450I"/>
</dbReference>
<dbReference type="OrthoDB" id="2789670at2759"/>
<dbReference type="GO" id="GO:0005506">
    <property type="term" value="F:iron ion binding"/>
    <property type="evidence" value="ECO:0007669"/>
    <property type="project" value="InterPro"/>
</dbReference>
<dbReference type="GO" id="GO:0020037">
    <property type="term" value="F:heme binding"/>
    <property type="evidence" value="ECO:0007669"/>
    <property type="project" value="InterPro"/>
</dbReference>
<keyword evidence="9" id="KW-1185">Reference proteome</keyword>
<keyword evidence="6 8" id="KW-0503">Monooxygenase</keyword>
<dbReference type="RefSeq" id="XP_016448957.2">
    <property type="nucleotide sequence ID" value="XM_016593471.2"/>
</dbReference>
<proteinExistence type="inferred from homology"/>
<evidence type="ECO:0000313" key="10">
    <source>
        <dbReference type="RefSeq" id="XP_016448957.2"/>
    </source>
</evidence>
<evidence type="ECO:0000256" key="7">
    <source>
        <dbReference type="PIRSR" id="PIRSR602401-1"/>
    </source>
</evidence>
<dbReference type="InterPro" id="IPR017972">
    <property type="entry name" value="Cyt_P450_CS"/>
</dbReference>
<protein>
    <submittedName>
        <fullName evidence="10">Premnaspirodiene oxygenase</fullName>
    </submittedName>
</protein>
<accession>A0A1S3YAE0</accession>
<dbReference type="OMA" id="KFDICAT"/>
<dbReference type="GO" id="GO:0016705">
    <property type="term" value="F:oxidoreductase activity, acting on paired donors, with incorporation or reduction of molecular oxygen"/>
    <property type="evidence" value="ECO:0007669"/>
    <property type="project" value="InterPro"/>
</dbReference>
<comment type="similarity">
    <text evidence="1 8">Belongs to the cytochrome P450 family.</text>
</comment>
<keyword evidence="4 8" id="KW-0560">Oxidoreductase</keyword>
<dbReference type="PaxDb" id="4097-A0A1S3YAE0"/>
<dbReference type="GO" id="GO:0016491">
    <property type="term" value="F:oxidoreductase activity"/>
    <property type="evidence" value="ECO:0000318"/>
    <property type="project" value="GO_Central"/>
</dbReference>
<dbReference type="SUPFAM" id="SSF48264">
    <property type="entry name" value="Cytochrome P450"/>
    <property type="match status" value="1"/>
</dbReference>
<organism evidence="9 10">
    <name type="scientific">Nicotiana tabacum</name>
    <name type="common">Common tobacco</name>
    <dbReference type="NCBI Taxonomy" id="4097"/>
    <lineage>
        <taxon>Eukaryota</taxon>
        <taxon>Viridiplantae</taxon>
        <taxon>Streptophyta</taxon>
        <taxon>Embryophyta</taxon>
        <taxon>Tracheophyta</taxon>
        <taxon>Spermatophyta</taxon>
        <taxon>Magnoliopsida</taxon>
        <taxon>eudicotyledons</taxon>
        <taxon>Gunneridae</taxon>
        <taxon>Pentapetalae</taxon>
        <taxon>asterids</taxon>
        <taxon>lamiids</taxon>
        <taxon>Solanales</taxon>
        <taxon>Solanaceae</taxon>
        <taxon>Nicotianoideae</taxon>
        <taxon>Nicotianeae</taxon>
        <taxon>Nicotiana</taxon>
    </lineage>
</organism>
<gene>
    <name evidence="10" type="primary">LOC107774026</name>
</gene>
<dbReference type="InterPro" id="IPR052306">
    <property type="entry name" value="CYP450_71D"/>
</dbReference>
<dbReference type="Proteomes" id="UP000790787">
    <property type="component" value="Chromosome 22"/>
</dbReference>
<dbReference type="PANTHER" id="PTHR47953">
    <property type="entry name" value="OS08G0105600 PROTEIN"/>
    <property type="match status" value="1"/>
</dbReference>
<keyword evidence="2 7" id="KW-0349">Heme</keyword>
<sequence>MQFFNFFSLFLFVSFLFLFKKWKNSNSQTKRLPPGPWKLPILGSMLHMLGGLPHHVLRDLAKKYGPIMHLQLGEVSLVVISSPGMAKEVLKTHDLAFANRPLLVAAKIFSYNCMDIAFSPYGNYWRQMRKICLLELLSAKNVKSFNSIRQDEVHRMIKFFRSSPGKPVNVTKRISLFTNSMTCRSAFGQEYKEQDEFVQLVKKVSNLIEGFDVADIFPSLKFLHVLTGMKAKVMNTHNELDAILENIINEHKKTSKSDGESGGEGIIGVLLRLMKEGGLQFPITNDNIKAIISDIFGGGTETSSTTINWAMVEMMKNPSVFSKAQAEVREILRGKETFGEIDVEEFKYLKMVIKETFRLHPPVPLLLPRECREETDLNGYTIPLKTKVVVNVWAMGRDPKYWDDVESFKPERFEHNSMDYIGNNYEYLPFGSGRRICPGISFGLANVYFPLAQLLYHFDWKLPTEINPSELDLTEAAGAACARKNDLHLIATAYQHCEE</sequence>
<evidence type="ECO:0000256" key="3">
    <source>
        <dbReference type="ARBA" id="ARBA00022723"/>
    </source>
</evidence>
<dbReference type="CDD" id="cd11072">
    <property type="entry name" value="CYP71-like"/>
    <property type="match status" value="1"/>
</dbReference>
<evidence type="ECO:0000256" key="2">
    <source>
        <dbReference type="ARBA" id="ARBA00022617"/>
    </source>
</evidence>
<evidence type="ECO:0000256" key="4">
    <source>
        <dbReference type="ARBA" id="ARBA00023002"/>
    </source>
</evidence>
<comment type="cofactor">
    <cofactor evidence="7">
        <name>heme</name>
        <dbReference type="ChEBI" id="CHEBI:30413"/>
    </cofactor>
</comment>
<dbReference type="STRING" id="4097.A0A1S3YAE0"/>
<evidence type="ECO:0000256" key="5">
    <source>
        <dbReference type="ARBA" id="ARBA00023004"/>
    </source>
</evidence>
<evidence type="ECO:0000256" key="8">
    <source>
        <dbReference type="RuleBase" id="RU000461"/>
    </source>
</evidence>
<dbReference type="Gene3D" id="1.10.630.10">
    <property type="entry name" value="Cytochrome P450"/>
    <property type="match status" value="1"/>
</dbReference>
<reference evidence="10" key="2">
    <citation type="submission" date="2025-08" db="UniProtKB">
        <authorList>
            <consortium name="RefSeq"/>
        </authorList>
    </citation>
    <scope>IDENTIFICATION</scope>
    <source>
        <tissue evidence="10">Leaf</tissue>
    </source>
</reference>
<dbReference type="InterPro" id="IPR036396">
    <property type="entry name" value="Cyt_P450_sf"/>
</dbReference>
<dbReference type="GO" id="GO:0004497">
    <property type="term" value="F:monooxygenase activity"/>
    <property type="evidence" value="ECO:0007669"/>
    <property type="project" value="UniProtKB-KW"/>
</dbReference>
<dbReference type="GeneID" id="107774026"/>